<feature type="region of interest" description="Disordered" evidence="1">
    <location>
        <begin position="1"/>
        <end position="34"/>
    </location>
</feature>
<feature type="region of interest" description="Disordered" evidence="1">
    <location>
        <begin position="65"/>
        <end position="86"/>
    </location>
</feature>
<evidence type="ECO:0000313" key="2">
    <source>
        <dbReference type="EMBL" id="AUQ97356.1"/>
    </source>
</evidence>
<reference evidence="2 3" key="1">
    <citation type="journal article" date="2017" name="Genome Biol. Evol.">
        <title>Trajectories and Drivers of Genome Evolution in Surface-Associated Marine Phaeobacter.</title>
        <authorList>
            <person name="Freese H.M."/>
            <person name="Sikorski J."/>
            <person name="Bunk B."/>
            <person name="Scheuner C."/>
            <person name="Meier-Kolthoff J.P."/>
            <person name="Sproer C."/>
            <person name="Gram L."/>
            <person name="Overmann J."/>
        </authorList>
    </citation>
    <scope>NUCLEOTIDE SEQUENCE [LARGE SCALE GENOMIC DNA]</scope>
    <source>
        <strain evidence="2 3">P66</strain>
    </source>
</reference>
<evidence type="ECO:0000256" key="1">
    <source>
        <dbReference type="SAM" id="MobiDB-lite"/>
    </source>
</evidence>
<dbReference type="EMBL" id="CP010713">
    <property type="protein sequence ID" value="AUQ97356.1"/>
    <property type="molecule type" value="Genomic_DNA"/>
</dbReference>
<protein>
    <submittedName>
        <fullName evidence="2">Uncharacterized protein</fullName>
    </submittedName>
</protein>
<geneLocation type="plasmid" evidence="2 3">
    <name>pP66_h</name>
</geneLocation>
<sequence length="86" mass="9386">MVRTAKSAPYLGNVGGRSAQSRQRAEVSDRVKRQALSEANIPLVEIPEKFDREYVQKLVAAIVGPDSETSGAKEMNPNTTQEAENV</sequence>
<feature type="compositionally biased region" description="Basic and acidic residues" evidence="1">
    <location>
        <begin position="23"/>
        <end position="32"/>
    </location>
</feature>
<organism evidence="2 3">
    <name type="scientific">Phaeobacter inhibens</name>
    <dbReference type="NCBI Taxonomy" id="221822"/>
    <lineage>
        <taxon>Bacteria</taxon>
        <taxon>Pseudomonadati</taxon>
        <taxon>Pseudomonadota</taxon>
        <taxon>Alphaproteobacteria</taxon>
        <taxon>Rhodobacterales</taxon>
        <taxon>Roseobacteraceae</taxon>
        <taxon>Phaeobacter</taxon>
    </lineage>
</organism>
<reference evidence="2 3" key="2">
    <citation type="journal article" date="2017" name="Int. J. Syst. Evol. Microbiol.">
        <title>Adaptation of Surface-Associated Bacteria to the Open Ocean: A Genomically Distinct Subpopulation of Phaeobacter gallaeciensis Colonizes Pacific Mesozooplankton.</title>
        <authorList>
            <person name="Freese H.M."/>
            <person name="Methner A."/>
            <person name="Overmann J."/>
        </authorList>
    </citation>
    <scope>NUCLEOTIDE SEQUENCE [LARGE SCALE GENOMIC DNA]</scope>
    <source>
        <strain evidence="2 3">P66</strain>
    </source>
</reference>
<keyword evidence="3" id="KW-1185">Reference proteome</keyword>
<accession>A0ABN5GXZ9</accession>
<feature type="compositionally biased region" description="Polar residues" evidence="1">
    <location>
        <begin position="76"/>
        <end position="86"/>
    </location>
</feature>
<name>A0ABN5GXZ9_9RHOB</name>
<proteinExistence type="predicted"/>
<dbReference type="Proteomes" id="UP000236536">
    <property type="component" value="Plasmid pP66_h"/>
</dbReference>
<dbReference type="RefSeq" id="WP_123618960.1">
    <property type="nucleotide sequence ID" value="NZ_CP010616.1"/>
</dbReference>
<evidence type="ECO:0000313" key="3">
    <source>
        <dbReference type="Proteomes" id="UP000236536"/>
    </source>
</evidence>
<keyword evidence="2" id="KW-0614">Plasmid</keyword>
<gene>
    <name evidence="2" type="ORF">PhaeoP66_04630</name>
</gene>